<accession>A0ACA9Y071</accession>
<dbReference type="EMBL" id="CALSDN010000001">
    <property type="protein sequence ID" value="CAH6718318.1"/>
    <property type="molecule type" value="Genomic_DNA"/>
</dbReference>
<evidence type="ECO:0000313" key="2">
    <source>
        <dbReference type="Proteomes" id="UP001152531"/>
    </source>
</evidence>
<keyword evidence="2" id="KW-1185">Reference proteome</keyword>
<organism evidence="1 2">
    <name type="scientific">[Candida] jaroonii</name>
    <dbReference type="NCBI Taxonomy" id="467808"/>
    <lineage>
        <taxon>Eukaryota</taxon>
        <taxon>Fungi</taxon>
        <taxon>Dikarya</taxon>
        <taxon>Ascomycota</taxon>
        <taxon>Saccharomycotina</taxon>
        <taxon>Pichiomycetes</taxon>
        <taxon>Debaryomycetaceae</taxon>
        <taxon>Yamadazyma</taxon>
    </lineage>
</organism>
<reference evidence="1" key="1">
    <citation type="submission" date="2022-06" db="EMBL/GenBank/DDBJ databases">
        <authorList>
            <person name="Legras J.-L."/>
            <person name="Devillers H."/>
            <person name="Grondin C."/>
        </authorList>
    </citation>
    <scope>NUCLEOTIDE SEQUENCE</scope>
    <source>
        <strain evidence="1">CLIB 1444</strain>
    </source>
</reference>
<proteinExistence type="predicted"/>
<evidence type="ECO:0000313" key="1">
    <source>
        <dbReference type="EMBL" id="CAH6718318.1"/>
    </source>
</evidence>
<gene>
    <name evidence="1" type="ORF">CLIB1444_01S04082</name>
</gene>
<protein>
    <submittedName>
        <fullName evidence="1">Serine-rich protein Tye7p</fullName>
    </submittedName>
</protein>
<sequence>MNFEFQPLSPVSDNDDWMKYIDSNIIENNSFQSTRSNSFDFENKVPLSNITSYSSIDEPTIKKESNDDSLSSSPQSNYSIDLNMVNNKLNSYDFSSFNMNFNSINNINSNSNLDSAVSTNLNSTLNSSMNSIDLNGSRSTIHKKKKRAPRKKLTTSQKAAHNIIEKKYRININTKIEGLQRLIPWLTGEETGFRTTNCKIQNEDCKKLNKSLILDKAIEYIQFLQINESRILEENDNLKKQVIKLTNIVNN</sequence>
<comment type="caution">
    <text evidence="1">The sequence shown here is derived from an EMBL/GenBank/DDBJ whole genome shotgun (WGS) entry which is preliminary data.</text>
</comment>
<dbReference type="Proteomes" id="UP001152531">
    <property type="component" value="Unassembled WGS sequence"/>
</dbReference>
<name>A0ACA9Y071_9ASCO</name>